<proteinExistence type="predicted"/>
<dbReference type="PANTHER" id="PTHR24198">
    <property type="entry name" value="ANKYRIN REPEAT AND PROTEIN KINASE DOMAIN-CONTAINING PROTEIN"/>
    <property type="match status" value="1"/>
</dbReference>
<sequence>PVSFWALDALDSNSQLQSEPPSATVPFGMPKSAREKQEKQSLELAGRQGWGCRAHPMPCPAGLWTLEERWELSTPLCLAARHGHPDCLRHLLRRGADPNLAPGGQAPLHWACQGGHSHCLELLLEYRADPNLRSDEGMAPLHLCTSPVGGVPAHGRMSLALRSHSTQTILGFRDNLTVHPLCTEPRSFACGKWALLGAAAHRDRRPHVTVQLLLNHGSQRIWPPAFGKVPAPERRPRIPSLGWLRHREGLFPTERGFIFPTEQWFHLCRSAIRARLGGRCHSLIPLLPLPGALREFLLLEPQGLVL</sequence>
<dbReference type="GO" id="GO:0035556">
    <property type="term" value="P:intracellular signal transduction"/>
    <property type="evidence" value="ECO:0007669"/>
    <property type="project" value="InterPro"/>
</dbReference>
<evidence type="ECO:0000259" key="6">
    <source>
        <dbReference type="PROSITE" id="PS50225"/>
    </source>
</evidence>
<feature type="region of interest" description="Disordered" evidence="5">
    <location>
        <begin position="13"/>
        <end position="39"/>
    </location>
</feature>
<dbReference type="SMART" id="SM00969">
    <property type="entry name" value="SOCS_box"/>
    <property type="match status" value="1"/>
</dbReference>
<name>A0A8D2QQB5_ZOSLA</name>
<dbReference type="UniPathway" id="UPA00143"/>
<dbReference type="SUPFAM" id="SSF48403">
    <property type="entry name" value="Ankyrin repeat"/>
    <property type="match status" value="1"/>
</dbReference>
<reference evidence="7" key="1">
    <citation type="submission" date="2025-08" db="UniProtKB">
        <authorList>
            <consortium name="Ensembl"/>
        </authorList>
    </citation>
    <scope>IDENTIFICATION</scope>
</reference>
<dbReference type="InterPro" id="IPR002110">
    <property type="entry name" value="Ankyrin_rpt"/>
</dbReference>
<dbReference type="Gene3D" id="1.25.40.20">
    <property type="entry name" value="Ankyrin repeat-containing domain"/>
    <property type="match status" value="1"/>
</dbReference>
<organism evidence="7 8">
    <name type="scientific">Zosterops lateralis melanops</name>
    <dbReference type="NCBI Taxonomy" id="1220523"/>
    <lineage>
        <taxon>Eukaryota</taxon>
        <taxon>Metazoa</taxon>
        <taxon>Chordata</taxon>
        <taxon>Craniata</taxon>
        <taxon>Vertebrata</taxon>
        <taxon>Euteleostomi</taxon>
        <taxon>Archelosauria</taxon>
        <taxon>Archosauria</taxon>
        <taxon>Dinosauria</taxon>
        <taxon>Saurischia</taxon>
        <taxon>Theropoda</taxon>
        <taxon>Coelurosauria</taxon>
        <taxon>Aves</taxon>
        <taxon>Neognathae</taxon>
        <taxon>Neoaves</taxon>
        <taxon>Telluraves</taxon>
        <taxon>Australaves</taxon>
        <taxon>Passeriformes</taxon>
        <taxon>Sylvioidea</taxon>
        <taxon>Zosteropidae</taxon>
        <taxon>Zosterops</taxon>
    </lineage>
</organism>
<dbReference type="SMART" id="SM00248">
    <property type="entry name" value="ANK"/>
    <property type="match status" value="3"/>
</dbReference>
<evidence type="ECO:0000256" key="3">
    <source>
        <dbReference type="ARBA" id="ARBA00023043"/>
    </source>
</evidence>
<dbReference type="GO" id="GO:0016567">
    <property type="term" value="P:protein ubiquitination"/>
    <property type="evidence" value="ECO:0007669"/>
    <property type="project" value="UniProtKB-UniPathway"/>
</dbReference>
<keyword evidence="8" id="KW-1185">Reference proteome</keyword>
<evidence type="ECO:0000313" key="8">
    <source>
        <dbReference type="Proteomes" id="UP000694401"/>
    </source>
</evidence>
<feature type="repeat" description="ANK" evidence="4">
    <location>
        <begin position="71"/>
        <end position="103"/>
    </location>
</feature>
<reference evidence="7" key="2">
    <citation type="submission" date="2025-09" db="UniProtKB">
        <authorList>
            <consortium name="Ensembl"/>
        </authorList>
    </citation>
    <scope>IDENTIFICATION</scope>
</reference>
<dbReference type="Pfam" id="PF07525">
    <property type="entry name" value="SOCS_box"/>
    <property type="match status" value="1"/>
</dbReference>
<comment type="pathway">
    <text evidence="1">Protein modification; protein ubiquitination.</text>
</comment>
<dbReference type="Gene3D" id="1.10.750.20">
    <property type="entry name" value="SOCS box"/>
    <property type="match status" value="1"/>
</dbReference>
<dbReference type="PROSITE" id="PS50297">
    <property type="entry name" value="ANK_REP_REGION"/>
    <property type="match status" value="2"/>
</dbReference>
<evidence type="ECO:0000256" key="5">
    <source>
        <dbReference type="SAM" id="MobiDB-lite"/>
    </source>
</evidence>
<dbReference type="InterPro" id="IPR001496">
    <property type="entry name" value="SOCS_box"/>
</dbReference>
<accession>A0A8D2QQB5</accession>
<dbReference type="AlphaFoldDB" id="A0A8D2QQB5"/>
<dbReference type="PANTHER" id="PTHR24198:SF165">
    <property type="entry name" value="ANKYRIN REPEAT-CONTAINING PROTEIN-RELATED"/>
    <property type="match status" value="1"/>
</dbReference>
<evidence type="ECO:0000256" key="1">
    <source>
        <dbReference type="ARBA" id="ARBA00004906"/>
    </source>
</evidence>
<dbReference type="SUPFAM" id="SSF158235">
    <property type="entry name" value="SOCS box-like"/>
    <property type="match status" value="1"/>
</dbReference>
<keyword evidence="3 4" id="KW-0040">ANK repeat</keyword>
<evidence type="ECO:0000313" key="7">
    <source>
        <dbReference type="Ensembl" id="ENSZLMP00000009984.1"/>
    </source>
</evidence>
<dbReference type="PROSITE" id="PS50088">
    <property type="entry name" value="ANK_REPEAT"/>
    <property type="match status" value="2"/>
</dbReference>
<dbReference type="PROSITE" id="PS50225">
    <property type="entry name" value="SOCS"/>
    <property type="match status" value="1"/>
</dbReference>
<dbReference type="Pfam" id="PF12796">
    <property type="entry name" value="Ank_2"/>
    <property type="match status" value="1"/>
</dbReference>
<dbReference type="Ensembl" id="ENSZLMT00000010259.1">
    <property type="protein sequence ID" value="ENSZLMP00000009984.1"/>
    <property type="gene ID" value="ENSZLMG00000006984.1"/>
</dbReference>
<evidence type="ECO:0000256" key="4">
    <source>
        <dbReference type="PROSITE-ProRule" id="PRU00023"/>
    </source>
</evidence>
<feature type="repeat" description="ANK" evidence="4">
    <location>
        <begin position="103"/>
        <end position="135"/>
    </location>
</feature>
<dbReference type="InterPro" id="IPR036770">
    <property type="entry name" value="Ankyrin_rpt-contain_sf"/>
</dbReference>
<dbReference type="InterPro" id="IPR036036">
    <property type="entry name" value="SOCS_box-like_dom_sf"/>
</dbReference>
<protein>
    <submittedName>
        <fullName evidence="7">Ankyrin repeat and SOCS box containing 18</fullName>
    </submittedName>
</protein>
<keyword evidence="2" id="KW-0677">Repeat</keyword>
<feature type="domain" description="SOCS box" evidence="6">
    <location>
        <begin position="266"/>
        <end position="297"/>
    </location>
</feature>
<dbReference type="Proteomes" id="UP000694401">
    <property type="component" value="Unassembled WGS sequence"/>
</dbReference>
<evidence type="ECO:0000256" key="2">
    <source>
        <dbReference type="ARBA" id="ARBA00022737"/>
    </source>
</evidence>
<dbReference type="FunFam" id="1.10.750.20:FF:000001">
    <property type="entry name" value="Ankyrin repeat and SOCS box containing 1"/>
    <property type="match status" value="1"/>
</dbReference>